<keyword evidence="2" id="KW-1185">Reference proteome</keyword>
<evidence type="ECO:0000313" key="1">
    <source>
        <dbReference type="EMBL" id="TFE72452.1"/>
    </source>
</evidence>
<dbReference type="Proteomes" id="UP000297713">
    <property type="component" value="Unassembled WGS sequence"/>
</dbReference>
<sequence>MDCLLANPVENVVPGQRPFVGQLSHDGPFKVLVEGFGAPPVAEGVGEERQGQIRRTGAAVAPIKASGAVFDDVGQHLKNSAVFDPDGRAGGGAGAVIGFHRLPPFRSMGDSVAGR</sequence>
<dbReference type="EMBL" id="LXQC01000027">
    <property type="protein sequence ID" value="TFE72452.1"/>
    <property type="molecule type" value="Genomic_DNA"/>
</dbReference>
<accession>A0A4Y8PH13</accession>
<dbReference type="AlphaFoldDB" id="A0A4Y8PH13"/>
<protein>
    <submittedName>
        <fullName evidence="1">Uncharacterized protein</fullName>
    </submittedName>
</protein>
<proteinExistence type="predicted"/>
<name>A0A4Y8PH13_9BACT</name>
<reference evidence="1 2" key="1">
    <citation type="submission" date="2016-05" db="EMBL/GenBank/DDBJ databases">
        <title>Diversity and Homogeneity among Thermoacidophilic Verrucomicrobia Methanotrophs Linked with Geographical Origin.</title>
        <authorList>
            <person name="Erikstad H.-A."/>
            <person name="Smestad N.B."/>
            <person name="Ceballos R.M."/>
            <person name="Birkeland N.-K."/>
        </authorList>
    </citation>
    <scope>NUCLEOTIDE SEQUENCE [LARGE SCALE GENOMIC DNA]</scope>
    <source>
        <strain evidence="1 2">Phi</strain>
    </source>
</reference>
<comment type="caution">
    <text evidence="1">The sequence shown here is derived from an EMBL/GenBank/DDBJ whole genome shotgun (WGS) entry which is preliminary data.</text>
</comment>
<evidence type="ECO:0000313" key="2">
    <source>
        <dbReference type="Proteomes" id="UP000297713"/>
    </source>
</evidence>
<organism evidence="1 2">
    <name type="scientific">Methylacidiphilum caldifontis</name>
    <dbReference type="NCBI Taxonomy" id="2795386"/>
    <lineage>
        <taxon>Bacteria</taxon>
        <taxon>Pseudomonadati</taxon>
        <taxon>Verrucomicrobiota</taxon>
        <taxon>Methylacidiphilae</taxon>
        <taxon>Methylacidiphilales</taxon>
        <taxon>Methylacidiphilaceae</taxon>
        <taxon>Methylacidiphilum (ex Ratnadevi et al. 2023)</taxon>
    </lineage>
</organism>
<gene>
    <name evidence="1" type="ORF">A7Q10_10635</name>
</gene>